<name>A0A1S8MNW8_CLOSA</name>
<organism evidence="1 2">
    <name type="scientific">Clostridium saccharobutylicum</name>
    <dbReference type="NCBI Taxonomy" id="169679"/>
    <lineage>
        <taxon>Bacteria</taxon>
        <taxon>Bacillati</taxon>
        <taxon>Bacillota</taxon>
        <taxon>Clostridia</taxon>
        <taxon>Eubacteriales</taxon>
        <taxon>Clostridiaceae</taxon>
        <taxon>Clostridium</taxon>
    </lineage>
</organism>
<dbReference type="AlphaFoldDB" id="A0A1S8MNW8"/>
<accession>A0A1S8MNW8</accession>
<gene>
    <name evidence="1" type="ORF">CLOSAC_44710</name>
</gene>
<sequence>MKINKKIFMVIIIVIIGFITLHITPSVAVRTYIFTYGHPIVSITTTVRINEDETNMDKLMLTKENSSIYYIDGDVKDNIGVNMINFKVKKIGFEYYAEPYGQL</sequence>
<evidence type="ECO:0000313" key="2">
    <source>
        <dbReference type="Proteomes" id="UP000191154"/>
    </source>
</evidence>
<evidence type="ECO:0000313" key="1">
    <source>
        <dbReference type="EMBL" id="OOM05892.1"/>
    </source>
</evidence>
<dbReference type="EMBL" id="LZYZ01000011">
    <property type="protein sequence ID" value="OOM05892.1"/>
    <property type="molecule type" value="Genomic_DNA"/>
</dbReference>
<comment type="caution">
    <text evidence="1">The sequence shown here is derived from an EMBL/GenBank/DDBJ whole genome shotgun (WGS) entry which is preliminary data.</text>
</comment>
<dbReference type="RefSeq" id="WP_077867424.1">
    <property type="nucleotide sequence ID" value="NZ_LZYZ01000011.1"/>
</dbReference>
<proteinExistence type="predicted"/>
<dbReference type="Proteomes" id="UP000191154">
    <property type="component" value="Unassembled WGS sequence"/>
</dbReference>
<reference evidence="1 2" key="1">
    <citation type="submission" date="2016-05" db="EMBL/GenBank/DDBJ databases">
        <title>Microbial solvent formation.</title>
        <authorList>
            <person name="Poehlein A."/>
            <person name="Montoya Solano J.D."/>
            <person name="Flitsch S."/>
            <person name="Krabben P."/>
            <person name="Duerre P."/>
            <person name="Daniel R."/>
        </authorList>
    </citation>
    <scope>NUCLEOTIDE SEQUENCE [LARGE SCALE GENOMIC DNA]</scope>
    <source>
        <strain evidence="1 2">L1-8</strain>
    </source>
</reference>
<protein>
    <submittedName>
        <fullName evidence="1">Uncharacterized protein</fullName>
    </submittedName>
</protein>